<dbReference type="InterPro" id="IPR011642">
    <property type="entry name" value="Gate_dom"/>
</dbReference>
<feature type="binding site" evidence="14">
    <location>
        <position position="42"/>
    </location>
    <ligand>
        <name>Mg(2+)</name>
        <dbReference type="ChEBI" id="CHEBI:18420"/>
        <label>2</label>
    </ligand>
</feature>
<keyword evidence="5 15" id="KW-0812">Transmembrane</keyword>
<evidence type="ECO:0000256" key="7">
    <source>
        <dbReference type="ARBA" id="ARBA00022989"/>
    </source>
</evidence>
<feature type="binding site" evidence="14">
    <location>
        <position position="43"/>
    </location>
    <ligand>
        <name>Mg(2+)</name>
        <dbReference type="ChEBI" id="CHEBI:18420"/>
        <label>2</label>
    </ligand>
</feature>
<feature type="transmembrane region" description="Helical" evidence="15">
    <location>
        <begin position="560"/>
        <end position="583"/>
    </location>
</feature>
<dbReference type="HOGENOM" id="CLU_013350_6_0_7"/>
<evidence type="ECO:0000256" key="8">
    <source>
        <dbReference type="ARBA" id="ARBA00023004"/>
    </source>
</evidence>
<dbReference type="Pfam" id="PF02421">
    <property type="entry name" value="FeoB_N"/>
    <property type="match status" value="1"/>
</dbReference>
<sequence>MSFFKKKGSCHEAATVAASGAKKVALVGNPNVGKSVLFNALTGAYVTVSNYPGTSVEVSRGSTAINGEEFEIIDTPGMYSILPITEEERVAREILLTERPHLVLHVLDARNLERMLPMTLQLIEAELPVVLVVNIMDEAARMGLEIDIPLLSQRLGIPVIGAATAKKIGVPEIKSAIAGSSSGAVPPFTYSRLMEGDIAEICQSLRGEYILSKKAIALLLLQDDTEVAELVRETEGVWFPALQTVVRDKRFERRESFHLDLSMERKAIVKKILDGAFKIPEKRVVTLAERFSRWTVRPTTGIPLLLIVLYFGLYQFVGVFGAGTLVDFLEGKGFEQYFNPWITEVVKLNVPWEMIQELLVGEYGIITLGFRYAVGIILPIVATFFLFFSVLEDSGYFPRLALLVDRVFKTMGLTGRAVIPMVLGFGCDTMATMVTRTLETVRERVIATVLLALAIPCSAQLGVIMSLLSQTPGALLAWGVCLTLIFLLVGLLAAKVLPGETPMFYMEIPPMRLPQFGNVLTKTYTRMQWYFMEILPLFILASVLLWLGKITHFFEKMIEAMTPVMAALGLPKESAVAFIFGFFRRDYGAAGLYDLQAKGLLNPRQLTVAAVTLTLFIPCVAQFLIMKKERGWNVAIAIGLFVSVFAFGSGWLLNRFLLATQLL</sequence>
<feature type="domain" description="FeoB-type G" evidence="16">
    <location>
        <begin position="21"/>
        <end position="183"/>
    </location>
</feature>
<feature type="binding site" evidence="13">
    <location>
        <begin position="28"/>
        <end position="35"/>
    </location>
    <ligand>
        <name>GTP</name>
        <dbReference type="ChEBI" id="CHEBI:37565"/>
        <label>1</label>
    </ligand>
</feature>
<evidence type="ECO:0000256" key="15">
    <source>
        <dbReference type="RuleBase" id="RU362098"/>
    </source>
</evidence>
<dbReference type="InterPro" id="IPR006073">
    <property type="entry name" value="GTP-bd"/>
</dbReference>
<evidence type="ECO:0000256" key="11">
    <source>
        <dbReference type="ARBA" id="ARBA00023136"/>
    </source>
</evidence>
<dbReference type="Gene3D" id="3.40.50.300">
    <property type="entry name" value="P-loop containing nucleotide triphosphate hydrolases"/>
    <property type="match status" value="1"/>
</dbReference>
<keyword evidence="7 15" id="KW-1133">Transmembrane helix</keyword>
<keyword evidence="4 15" id="KW-0410">Iron transport</keyword>
<dbReference type="PROSITE" id="PS51711">
    <property type="entry name" value="G_FEOB"/>
    <property type="match status" value="1"/>
</dbReference>
<keyword evidence="3" id="KW-1003">Cell membrane</keyword>
<reference evidence="17 18" key="1">
    <citation type="submission" date="2008-07" db="EMBL/GenBank/DDBJ databases">
        <title>Complete sequence of Geobacter bemidjiensis BEM.</title>
        <authorList>
            <consortium name="US DOE Joint Genome Institute"/>
            <person name="Lucas S."/>
            <person name="Copeland A."/>
            <person name="Lapidus A."/>
            <person name="Glavina del Rio T."/>
            <person name="Dalin E."/>
            <person name="Tice H."/>
            <person name="Bruce D."/>
            <person name="Goodwin L."/>
            <person name="Pitluck S."/>
            <person name="Kiss H."/>
            <person name="Brettin T."/>
            <person name="Detter J.C."/>
            <person name="Han C."/>
            <person name="Kuske C.R."/>
            <person name="Schmutz J."/>
            <person name="Larimer F."/>
            <person name="Land M."/>
            <person name="Hauser L."/>
            <person name="Kyrpides N."/>
            <person name="Lykidis A."/>
            <person name="Lovley D."/>
            <person name="Richardson P."/>
        </authorList>
    </citation>
    <scope>NUCLEOTIDE SEQUENCE [LARGE SCALE GENOMIC DNA]</scope>
    <source>
        <strain evidence="18">ATCC BAA-1014 / DSM 16622 / JCM 12645 / Bem</strain>
    </source>
</reference>
<dbReference type="OrthoDB" id="9809127at2"/>
<evidence type="ECO:0000256" key="1">
    <source>
        <dbReference type="ARBA" id="ARBA00004651"/>
    </source>
</evidence>
<dbReference type="SUPFAM" id="SSF52540">
    <property type="entry name" value="P-loop containing nucleoside triphosphate hydrolases"/>
    <property type="match status" value="1"/>
</dbReference>
<dbReference type="NCBIfam" id="TIGR00437">
    <property type="entry name" value="feoB"/>
    <property type="match status" value="1"/>
</dbReference>
<dbReference type="STRING" id="404380.Gbem_1588"/>
<dbReference type="InterPro" id="IPR050860">
    <property type="entry name" value="FeoB_GTPase"/>
</dbReference>
<dbReference type="PANTHER" id="PTHR43185">
    <property type="entry name" value="FERROUS IRON TRANSPORT PROTEIN B"/>
    <property type="match status" value="1"/>
</dbReference>
<feature type="transmembrane region" description="Helical" evidence="15">
    <location>
        <begin position="445"/>
        <end position="468"/>
    </location>
</feature>
<feature type="transmembrane region" description="Helical" evidence="15">
    <location>
        <begin position="475"/>
        <end position="497"/>
    </location>
</feature>
<dbReference type="NCBIfam" id="TIGR00231">
    <property type="entry name" value="small_GTP"/>
    <property type="match status" value="1"/>
</dbReference>
<organism evidence="17 18">
    <name type="scientific">Citrifermentans bemidjiense (strain ATCC BAA-1014 / DSM 16622 / JCM 12645 / Bem)</name>
    <name type="common">Geobacter bemidjiensis</name>
    <dbReference type="NCBI Taxonomy" id="404380"/>
    <lineage>
        <taxon>Bacteria</taxon>
        <taxon>Pseudomonadati</taxon>
        <taxon>Thermodesulfobacteriota</taxon>
        <taxon>Desulfuromonadia</taxon>
        <taxon>Geobacterales</taxon>
        <taxon>Geobacteraceae</taxon>
        <taxon>Citrifermentans</taxon>
    </lineage>
</organism>
<comment type="subcellular location">
    <subcellularLocation>
        <location evidence="15">Cell inner membrane</location>
        <topology evidence="15">Multi-pass membrane protein</topology>
    </subcellularLocation>
    <subcellularLocation>
        <location evidence="1">Cell membrane</location>
        <topology evidence="1">Multi-pass membrane protein</topology>
    </subcellularLocation>
</comment>
<feature type="binding site" evidence="13">
    <location>
        <begin position="74"/>
        <end position="77"/>
    </location>
    <ligand>
        <name>GTP</name>
        <dbReference type="ChEBI" id="CHEBI:37565"/>
        <label>1</label>
    </ligand>
</feature>
<dbReference type="InterPro" id="IPR030389">
    <property type="entry name" value="G_FEOB_dom"/>
</dbReference>
<feature type="transmembrane region" description="Helical" evidence="15">
    <location>
        <begin position="529"/>
        <end position="548"/>
    </location>
</feature>
<dbReference type="GO" id="GO:0015093">
    <property type="term" value="F:ferrous iron transmembrane transporter activity"/>
    <property type="evidence" value="ECO:0007669"/>
    <property type="project" value="UniProtKB-UniRule"/>
</dbReference>
<accession>B5E8M1</accession>
<dbReference type="PRINTS" id="PR00326">
    <property type="entry name" value="GTP1OBG"/>
</dbReference>
<keyword evidence="6 13" id="KW-0547">Nucleotide-binding</keyword>
<dbReference type="InterPro" id="IPR005225">
    <property type="entry name" value="Small_GTP-bd"/>
</dbReference>
<feature type="binding site" evidence="13">
    <location>
        <begin position="134"/>
        <end position="137"/>
    </location>
    <ligand>
        <name>GTP</name>
        <dbReference type="ChEBI" id="CHEBI:37565"/>
        <label>1</label>
    </ligand>
</feature>
<feature type="binding site" evidence="13">
    <location>
        <begin position="53"/>
        <end position="57"/>
    </location>
    <ligand>
        <name>GTP</name>
        <dbReference type="ChEBI" id="CHEBI:37565"/>
        <label>1</label>
    </ligand>
</feature>
<keyword evidence="9" id="KW-0406">Ion transport</keyword>
<gene>
    <name evidence="17" type="primary">feoB-1</name>
    <name evidence="17" type="ordered locus">Gbem_1588</name>
</gene>
<evidence type="ECO:0000256" key="6">
    <source>
        <dbReference type="ARBA" id="ARBA00022741"/>
    </source>
</evidence>
<feature type="transmembrane region" description="Helical" evidence="15">
    <location>
        <begin position="632"/>
        <end position="653"/>
    </location>
</feature>
<keyword evidence="10 13" id="KW-0342">GTP-binding</keyword>
<evidence type="ECO:0000256" key="13">
    <source>
        <dbReference type="PIRSR" id="PIRSR603373-1"/>
    </source>
</evidence>
<feature type="transmembrane region" description="Helical" evidence="15">
    <location>
        <begin position="413"/>
        <end position="433"/>
    </location>
</feature>
<comment type="function">
    <text evidence="15">Probable transporter of a GTP-driven Fe(2+) uptake system.</text>
</comment>
<feature type="transmembrane region" description="Helical" evidence="15">
    <location>
        <begin position="302"/>
        <end position="326"/>
    </location>
</feature>
<dbReference type="CDD" id="cd01879">
    <property type="entry name" value="FeoB"/>
    <property type="match status" value="1"/>
</dbReference>
<keyword evidence="18" id="KW-1185">Reference proteome</keyword>
<keyword evidence="14" id="KW-0460">Magnesium</keyword>
<dbReference type="AlphaFoldDB" id="B5E8M1"/>
<protein>
    <recommendedName>
        <fullName evidence="12 15">Ferrous iron transport protein B</fullName>
    </recommendedName>
</protein>
<feature type="transmembrane region" description="Helical" evidence="15">
    <location>
        <begin position="603"/>
        <end position="625"/>
    </location>
</feature>
<dbReference type="GO" id="GO:0046872">
    <property type="term" value="F:metal ion binding"/>
    <property type="evidence" value="ECO:0007669"/>
    <property type="project" value="UniProtKB-KW"/>
</dbReference>
<dbReference type="KEGG" id="gbm:Gbem_1588"/>
<dbReference type="PANTHER" id="PTHR43185:SF1">
    <property type="entry name" value="FE(2+) TRANSPORTER FEOB"/>
    <property type="match status" value="1"/>
</dbReference>
<keyword evidence="8 15" id="KW-0408">Iron</keyword>
<dbReference type="InterPro" id="IPR011640">
    <property type="entry name" value="Fe2_transport_prot_B_C"/>
</dbReference>
<evidence type="ECO:0000259" key="16">
    <source>
        <dbReference type="PROSITE" id="PS51711"/>
    </source>
</evidence>
<comment type="similarity">
    <text evidence="15">Belongs to the TRAFAC class TrmE-Era-EngA-EngB-Septin-like GTPase superfamily. FeoB GTPase (TC 9.A.8) family.</text>
</comment>
<reference evidence="17 18" key="2">
    <citation type="journal article" date="2010" name="BMC Genomics">
        <title>The genome of Geobacter bemidjiensis, exemplar for the subsurface clade of Geobacter species that predominate in Fe(III)-reducing subsurface environments.</title>
        <authorList>
            <person name="Aklujkar M."/>
            <person name="Young N.D."/>
            <person name="Holmes D."/>
            <person name="Chavan M."/>
            <person name="Risso C."/>
            <person name="Kiss H.E."/>
            <person name="Han C.S."/>
            <person name="Land M.L."/>
            <person name="Lovley D.R."/>
        </authorList>
    </citation>
    <scope>NUCLEOTIDE SEQUENCE [LARGE SCALE GENOMIC DNA]</scope>
    <source>
        <strain evidence="18">ATCC BAA-1014 / DSM 16622 / JCM 12645 / Bem</strain>
    </source>
</reference>
<evidence type="ECO:0000256" key="4">
    <source>
        <dbReference type="ARBA" id="ARBA00022496"/>
    </source>
</evidence>
<evidence type="ECO:0000256" key="2">
    <source>
        <dbReference type="ARBA" id="ARBA00022448"/>
    </source>
</evidence>
<feature type="binding site" evidence="14">
    <location>
        <position position="40"/>
    </location>
    <ligand>
        <name>Mg(2+)</name>
        <dbReference type="ChEBI" id="CHEBI:18420"/>
        <label>2</label>
    </ligand>
</feature>
<evidence type="ECO:0000313" key="17">
    <source>
        <dbReference type="EMBL" id="ACH38606.1"/>
    </source>
</evidence>
<keyword evidence="11 15" id="KW-0472">Membrane</keyword>
<dbReference type="GO" id="GO:0005525">
    <property type="term" value="F:GTP binding"/>
    <property type="evidence" value="ECO:0007669"/>
    <property type="project" value="UniProtKB-KW"/>
</dbReference>
<dbReference type="eggNOG" id="COG0370">
    <property type="taxonomic scope" value="Bacteria"/>
</dbReference>
<dbReference type="GO" id="GO:0005886">
    <property type="term" value="C:plasma membrane"/>
    <property type="evidence" value="ECO:0007669"/>
    <property type="project" value="UniProtKB-SubCell"/>
</dbReference>
<evidence type="ECO:0000313" key="18">
    <source>
        <dbReference type="Proteomes" id="UP000008825"/>
    </source>
</evidence>
<feature type="transmembrane region" description="Helical" evidence="15">
    <location>
        <begin position="372"/>
        <end position="392"/>
    </location>
</feature>
<proteinExistence type="inferred from homology"/>
<keyword evidence="14" id="KW-0479">Metal-binding</keyword>
<name>B5E8M1_CITBB</name>
<evidence type="ECO:0000256" key="12">
    <source>
        <dbReference type="NCBIfam" id="TIGR00437"/>
    </source>
</evidence>
<dbReference type="Pfam" id="PF07670">
    <property type="entry name" value="Gate"/>
    <property type="match status" value="2"/>
</dbReference>
<dbReference type="EMBL" id="CP001124">
    <property type="protein sequence ID" value="ACH38606.1"/>
    <property type="molecule type" value="Genomic_DNA"/>
</dbReference>
<dbReference type="Pfam" id="PF07664">
    <property type="entry name" value="FeoB_C"/>
    <property type="match status" value="1"/>
</dbReference>
<feature type="binding site" evidence="14">
    <location>
        <position position="39"/>
    </location>
    <ligand>
        <name>Mg(2+)</name>
        <dbReference type="ChEBI" id="CHEBI:18420"/>
        <label>2</label>
    </ligand>
</feature>
<keyword evidence="2 15" id="KW-0813">Transport</keyword>
<evidence type="ECO:0000256" key="14">
    <source>
        <dbReference type="PIRSR" id="PIRSR603373-2"/>
    </source>
</evidence>
<dbReference type="Proteomes" id="UP000008825">
    <property type="component" value="Chromosome"/>
</dbReference>
<dbReference type="InterPro" id="IPR003373">
    <property type="entry name" value="Fe2_transport_prot-B"/>
</dbReference>
<dbReference type="InterPro" id="IPR027417">
    <property type="entry name" value="P-loop_NTPase"/>
</dbReference>
<evidence type="ECO:0000256" key="9">
    <source>
        <dbReference type="ARBA" id="ARBA00023065"/>
    </source>
</evidence>
<evidence type="ECO:0000256" key="5">
    <source>
        <dbReference type="ARBA" id="ARBA00022692"/>
    </source>
</evidence>
<evidence type="ECO:0000256" key="10">
    <source>
        <dbReference type="ARBA" id="ARBA00023134"/>
    </source>
</evidence>
<evidence type="ECO:0000256" key="3">
    <source>
        <dbReference type="ARBA" id="ARBA00022475"/>
    </source>
</evidence>
<dbReference type="RefSeq" id="WP_012530022.1">
    <property type="nucleotide sequence ID" value="NC_011146.1"/>
</dbReference>